<dbReference type="SUPFAM" id="SSF47113">
    <property type="entry name" value="Histone-fold"/>
    <property type="match status" value="1"/>
</dbReference>
<accession>A0A5N5U7J1</accession>
<proteinExistence type="predicted"/>
<comment type="caution">
    <text evidence="2">The sequence shown here is derived from an EMBL/GenBank/DDBJ whole genome shotgun (WGS) entry which is preliminary data.</text>
</comment>
<dbReference type="Pfam" id="PF00808">
    <property type="entry name" value="CBFD_NFYB_HMF"/>
    <property type="match status" value="1"/>
</dbReference>
<keyword evidence="3" id="KW-1185">Reference proteome</keyword>
<dbReference type="CDD" id="cd22909">
    <property type="entry name" value="HFD_archaea_histone-like"/>
    <property type="match status" value="1"/>
</dbReference>
<evidence type="ECO:0000313" key="3">
    <source>
        <dbReference type="Proteomes" id="UP000326865"/>
    </source>
</evidence>
<reference evidence="2 3" key="1">
    <citation type="submission" date="2019-10" db="EMBL/GenBank/DDBJ databases">
        <title>Unraveling microbial dark matter from salterns through culturing: the case of the genus Halosegnis.</title>
        <authorList>
            <person name="Duran-Viseras A."/>
            <person name="Andrei A.-S."/>
            <person name="Vera-Gargallo B."/>
            <person name="Ghai R."/>
            <person name="Sanchez-Porro C."/>
            <person name="Ventosa A."/>
        </authorList>
    </citation>
    <scope>NUCLEOTIDE SEQUENCE [LARGE SCALE GENOMIC DNA]</scope>
    <source>
        <strain evidence="2 3">F18-79</strain>
    </source>
</reference>
<protein>
    <submittedName>
        <fullName evidence="2">Histone</fullName>
    </submittedName>
</protein>
<dbReference type="AlphaFoldDB" id="A0A5N5U7J1"/>
<gene>
    <name evidence="2" type="ORF">DM867_05630</name>
</gene>
<evidence type="ECO:0000259" key="1">
    <source>
        <dbReference type="Pfam" id="PF00808"/>
    </source>
</evidence>
<dbReference type="InterPro" id="IPR003958">
    <property type="entry name" value="CBFA_NFYB_domain"/>
</dbReference>
<organism evidence="2 3">
    <name type="scientific">Halosegnis rubeus</name>
    <dbReference type="NCBI Taxonomy" id="2212850"/>
    <lineage>
        <taxon>Archaea</taxon>
        <taxon>Methanobacteriati</taxon>
        <taxon>Methanobacteriota</taxon>
        <taxon>Stenosarchaea group</taxon>
        <taxon>Halobacteria</taxon>
        <taxon>Halobacteriales</taxon>
        <taxon>Natronomonadaceae</taxon>
        <taxon>Halosegnis</taxon>
    </lineage>
</organism>
<feature type="domain" description="Transcription factor CBF/NF-Y/archaeal histone" evidence="1">
    <location>
        <begin position="13"/>
        <end position="64"/>
    </location>
</feature>
<sequence length="77" mass="8712">MEFSTRSMSILLKQETDKQVSEAAANQLGEALEKFSEDVAKDAISLAAEDGYQTVKSRYIKEALTQIRDREVKHSYL</sequence>
<dbReference type="Gene3D" id="1.10.20.10">
    <property type="entry name" value="Histone, subunit A"/>
    <property type="match status" value="1"/>
</dbReference>
<dbReference type="RefSeq" id="WP_152133858.1">
    <property type="nucleotide sequence ID" value="NZ_QKKZ01000002.1"/>
</dbReference>
<dbReference type="EMBL" id="QKKZ01000002">
    <property type="protein sequence ID" value="KAB7514600.1"/>
    <property type="molecule type" value="Genomic_DNA"/>
</dbReference>
<dbReference type="GO" id="GO:0046982">
    <property type="term" value="F:protein heterodimerization activity"/>
    <property type="evidence" value="ECO:0007669"/>
    <property type="project" value="InterPro"/>
</dbReference>
<dbReference type="Proteomes" id="UP000326865">
    <property type="component" value="Unassembled WGS sequence"/>
</dbReference>
<dbReference type="InterPro" id="IPR009072">
    <property type="entry name" value="Histone-fold"/>
</dbReference>
<name>A0A5N5U7J1_9EURY</name>
<evidence type="ECO:0000313" key="2">
    <source>
        <dbReference type="EMBL" id="KAB7514600.1"/>
    </source>
</evidence>